<organism evidence="1 2">
    <name type="scientific">Petrolisthes cinctipes</name>
    <name type="common">Flat porcelain crab</name>
    <dbReference type="NCBI Taxonomy" id="88211"/>
    <lineage>
        <taxon>Eukaryota</taxon>
        <taxon>Metazoa</taxon>
        <taxon>Ecdysozoa</taxon>
        <taxon>Arthropoda</taxon>
        <taxon>Crustacea</taxon>
        <taxon>Multicrustacea</taxon>
        <taxon>Malacostraca</taxon>
        <taxon>Eumalacostraca</taxon>
        <taxon>Eucarida</taxon>
        <taxon>Decapoda</taxon>
        <taxon>Pleocyemata</taxon>
        <taxon>Anomura</taxon>
        <taxon>Galatheoidea</taxon>
        <taxon>Porcellanidae</taxon>
        <taxon>Petrolisthes</taxon>
    </lineage>
</organism>
<name>A0AAE1EKE2_PETCI</name>
<reference evidence="1" key="1">
    <citation type="submission" date="2023-10" db="EMBL/GenBank/DDBJ databases">
        <title>Genome assemblies of two species of porcelain crab, Petrolisthes cinctipes and Petrolisthes manimaculis (Anomura: Porcellanidae).</title>
        <authorList>
            <person name="Angst P."/>
        </authorList>
    </citation>
    <scope>NUCLEOTIDE SEQUENCE</scope>
    <source>
        <strain evidence="1">PB745_01</strain>
        <tissue evidence="1">Gill</tissue>
    </source>
</reference>
<dbReference type="EMBL" id="JAWQEG010007373">
    <property type="protein sequence ID" value="KAK3852536.1"/>
    <property type="molecule type" value="Genomic_DNA"/>
</dbReference>
<dbReference type="Proteomes" id="UP001286313">
    <property type="component" value="Unassembled WGS sequence"/>
</dbReference>
<keyword evidence="2" id="KW-1185">Reference proteome</keyword>
<accession>A0AAE1EKE2</accession>
<protein>
    <submittedName>
        <fullName evidence="1">Uncharacterized protein</fullName>
    </submittedName>
</protein>
<evidence type="ECO:0000313" key="2">
    <source>
        <dbReference type="Proteomes" id="UP001286313"/>
    </source>
</evidence>
<gene>
    <name evidence="1" type="ORF">Pcinc_040882</name>
</gene>
<dbReference type="AlphaFoldDB" id="A0AAE1EKE2"/>
<sequence length="69" mass="7257">MATAAFLVDGRLHVLCLHLDESLRSAGLQFTVLRCSCPPTPSPPPPPPCCCCGQVMMVIALPSSTHLPA</sequence>
<comment type="caution">
    <text evidence="1">The sequence shown here is derived from an EMBL/GenBank/DDBJ whole genome shotgun (WGS) entry which is preliminary data.</text>
</comment>
<proteinExistence type="predicted"/>
<evidence type="ECO:0000313" key="1">
    <source>
        <dbReference type="EMBL" id="KAK3852536.1"/>
    </source>
</evidence>